<reference evidence="4" key="1">
    <citation type="journal article" date="2012" name="Science">
        <title>The Paleozoic origin of enzymatic lignin decomposition reconstructed from 31 fungal genomes.</title>
        <authorList>
            <person name="Floudas D."/>
            <person name="Binder M."/>
            <person name="Riley R."/>
            <person name="Barry K."/>
            <person name="Blanchette R.A."/>
            <person name="Henrissat B."/>
            <person name="Martinez A.T."/>
            <person name="Otillar R."/>
            <person name="Spatafora J.W."/>
            <person name="Yadav J.S."/>
            <person name="Aerts A."/>
            <person name="Benoit I."/>
            <person name="Boyd A."/>
            <person name="Carlson A."/>
            <person name="Copeland A."/>
            <person name="Coutinho P.M."/>
            <person name="de Vries R.P."/>
            <person name="Ferreira P."/>
            <person name="Findley K."/>
            <person name="Foster B."/>
            <person name="Gaskell J."/>
            <person name="Glotzer D."/>
            <person name="Gorecki P."/>
            <person name="Heitman J."/>
            <person name="Hesse C."/>
            <person name="Hori C."/>
            <person name="Igarashi K."/>
            <person name="Jurgens J.A."/>
            <person name="Kallen N."/>
            <person name="Kersten P."/>
            <person name="Kohler A."/>
            <person name="Kuees U."/>
            <person name="Kumar T.K.A."/>
            <person name="Kuo A."/>
            <person name="LaButti K."/>
            <person name="Larrondo L.F."/>
            <person name="Lindquist E."/>
            <person name="Ling A."/>
            <person name="Lombard V."/>
            <person name="Lucas S."/>
            <person name="Lundell T."/>
            <person name="Martin R."/>
            <person name="McLaughlin D.J."/>
            <person name="Morgenstern I."/>
            <person name="Morin E."/>
            <person name="Murat C."/>
            <person name="Nagy L.G."/>
            <person name="Nolan M."/>
            <person name="Ohm R.A."/>
            <person name="Patyshakuliyeva A."/>
            <person name="Rokas A."/>
            <person name="Ruiz-Duenas F.J."/>
            <person name="Sabat G."/>
            <person name="Salamov A."/>
            <person name="Samejima M."/>
            <person name="Schmutz J."/>
            <person name="Slot J.C."/>
            <person name="St John F."/>
            <person name="Stenlid J."/>
            <person name="Sun H."/>
            <person name="Sun S."/>
            <person name="Syed K."/>
            <person name="Tsang A."/>
            <person name="Wiebenga A."/>
            <person name="Young D."/>
            <person name="Pisabarro A."/>
            <person name="Eastwood D.C."/>
            <person name="Martin F."/>
            <person name="Cullen D."/>
            <person name="Grigoriev I.V."/>
            <person name="Hibbett D.S."/>
        </authorList>
    </citation>
    <scope>NUCLEOTIDE SEQUENCE [LARGE SCALE GENOMIC DNA]</scope>
    <source>
        <strain evidence="4">RWD-64-598 SS2</strain>
    </source>
</reference>
<dbReference type="Pfam" id="PF10419">
    <property type="entry name" value="TFIIIC_sub6"/>
    <property type="match status" value="1"/>
</dbReference>
<dbReference type="GO" id="GO:0006383">
    <property type="term" value="P:transcription by RNA polymerase III"/>
    <property type="evidence" value="ECO:0007669"/>
    <property type="project" value="InterPro"/>
</dbReference>
<dbReference type="RefSeq" id="XP_007775641.1">
    <property type="nucleotide sequence ID" value="XM_007777451.1"/>
</dbReference>
<keyword evidence="4" id="KW-1185">Reference proteome</keyword>
<dbReference type="OrthoDB" id="1877767at2759"/>
<accession>R7SDP4</accession>
<dbReference type="GeneID" id="19204269"/>
<feature type="compositionally biased region" description="Basic and acidic residues" evidence="1">
    <location>
        <begin position="117"/>
        <end position="129"/>
    </location>
</feature>
<dbReference type="AlphaFoldDB" id="R7SDP4"/>
<protein>
    <recommendedName>
        <fullName evidence="2">Transcription factor TFIIIC triple barrel domain-containing protein</fullName>
    </recommendedName>
</protein>
<dbReference type="InterPro" id="IPR019481">
    <property type="entry name" value="TFIIIC_triple_barrel"/>
</dbReference>
<feature type="region of interest" description="Disordered" evidence="1">
    <location>
        <begin position="117"/>
        <end position="140"/>
    </location>
</feature>
<dbReference type="KEGG" id="cput:CONPUDRAFT_160328"/>
<name>R7SDP4_CONPW</name>
<dbReference type="PANTHER" id="PTHR21860:SF2">
    <property type="entry name" value="GENERAL TRANSCRIPTION FACTOR 3C POLYPEPTIDE 6"/>
    <property type="match status" value="1"/>
</dbReference>
<dbReference type="eggNOG" id="ENOG502RYMW">
    <property type="taxonomic scope" value="Eukaryota"/>
</dbReference>
<dbReference type="Gene3D" id="2.60.40.4370">
    <property type="match status" value="1"/>
</dbReference>
<organism evidence="3 4">
    <name type="scientific">Coniophora puteana (strain RWD-64-598)</name>
    <name type="common">Brown rot fungus</name>
    <dbReference type="NCBI Taxonomy" id="741705"/>
    <lineage>
        <taxon>Eukaryota</taxon>
        <taxon>Fungi</taxon>
        <taxon>Dikarya</taxon>
        <taxon>Basidiomycota</taxon>
        <taxon>Agaricomycotina</taxon>
        <taxon>Agaricomycetes</taxon>
        <taxon>Agaricomycetidae</taxon>
        <taxon>Boletales</taxon>
        <taxon>Coniophorineae</taxon>
        <taxon>Coniophoraceae</taxon>
        <taxon>Coniophora</taxon>
    </lineage>
</organism>
<evidence type="ECO:0000259" key="2">
    <source>
        <dbReference type="Pfam" id="PF10419"/>
    </source>
</evidence>
<sequence length="255" mass="27827">MASNTQRLLPGYRQVTAFDDDDEYESGEEVEYVTLDLGAIEPLLVPSTDQYALIGLDTPTPFLQLSGTVLRGKHDELIGTEMLFSDERDQDAEHREKRSLTHVASTSRRIRFRPVELRPRGADKDDAPKEAPLARTRTRLRNDALAAASAAKGKAKDNRKIRDVTISEALEEPDVTEAAEAATAPATAEPEEAAGPSVSLERITGENQSRRRRSRKKKGKEKEEEIDGDGDVGQDAPADLQAGASEGVEGAMDTT</sequence>
<feature type="compositionally biased region" description="Low complexity" evidence="1">
    <location>
        <begin position="178"/>
        <end position="188"/>
    </location>
</feature>
<evidence type="ECO:0000256" key="1">
    <source>
        <dbReference type="SAM" id="MobiDB-lite"/>
    </source>
</evidence>
<dbReference type="GO" id="GO:0000127">
    <property type="term" value="C:transcription factor TFIIIC complex"/>
    <property type="evidence" value="ECO:0007669"/>
    <property type="project" value="TreeGrafter"/>
</dbReference>
<dbReference type="PANTHER" id="PTHR21860">
    <property type="entry name" value="TRANSCRIPTION INITIATION FACTOR IIIC TFIIIC , POLYPEPTIDE 6-RELATED"/>
    <property type="match status" value="1"/>
</dbReference>
<feature type="domain" description="Transcription factor TFIIIC triple barrel" evidence="2">
    <location>
        <begin position="28"/>
        <end position="117"/>
    </location>
</feature>
<dbReference type="Proteomes" id="UP000053558">
    <property type="component" value="Unassembled WGS sequence"/>
</dbReference>
<evidence type="ECO:0000313" key="3">
    <source>
        <dbReference type="EMBL" id="EIW74288.1"/>
    </source>
</evidence>
<gene>
    <name evidence="3" type="ORF">CONPUDRAFT_160328</name>
</gene>
<feature type="region of interest" description="Disordered" evidence="1">
    <location>
        <begin position="166"/>
        <end position="255"/>
    </location>
</feature>
<dbReference type="InterPro" id="IPR042771">
    <property type="entry name" value="GTF3C6-like"/>
</dbReference>
<dbReference type="OMA" id="NWRRVEH"/>
<evidence type="ECO:0000313" key="4">
    <source>
        <dbReference type="Proteomes" id="UP000053558"/>
    </source>
</evidence>
<feature type="compositionally biased region" description="Basic residues" evidence="1">
    <location>
        <begin position="210"/>
        <end position="219"/>
    </location>
</feature>
<proteinExistence type="predicted"/>
<dbReference type="EMBL" id="JH711593">
    <property type="protein sequence ID" value="EIW74288.1"/>
    <property type="molecule type" value="Genomic_DNA"/>
</dbReference>